<comment type="cofactor">
    <cofactor evidence="11">
        <name>Mg(2+)</name>
        <dbReference type="ChEBI" id="CHEBI:18420"/>
    </cofactor>
    <text evidence="11">Binds 1 Mg(2+) ion per subunit.</text>
</comment>
<comment type="catalytic activity">
    <reaction evidence="11">
        <text>2 pyruvate + H(+) = (2S)-2-acetolactate + CO2</text>
        <dbReference type="Rhea" id="RHEA:25249"/>
        <dbReference type="ChEBI" id="CHEBI:15361"/>
        <dbReference type="ChEBI" id="CHEBI:15378"/>
        <dbReference type="ChEBI" id="CHEBI:16526"/>
        <dbReference type="ChEBI" id="CHEBI:58476"/>
        <dbReference type="EC" id="2.2.1.6"/>
    </reaction>
</comment>
<protein>
    <recommendedName>
        <fullName evidence="4 11">Acetolactate synthase</fullName>
        <ecNumber evidence="4 11">2.2.1.6</ecNumber>
    </recommendedName>
</protein>
<accession>A0A643F1S0</accession>
<organism evidence="15">
    <name type="scientific">Brucella pituitosa</name>
    <dbReference type="NCBI Taxonomy" id="571256"/>
    <lineage>
        <taxon>Bacteria</taxon>
        <taxon>Pseudomonadati</taxon>
        <taxon>Pseudomonadota</taxon>
        <taxon>Alphaproteobacteria</taxon>
        <taxon>Hyphomicrobiales</taxon>
        <taxon>Brucellaceae</taxon>
        <taxon>Brucella/Ochrobactrum group</taxon>
        <taxon>Brucella</taxon>
    </lineage>
</organism>
<proteinExistence type="inferred from homology"/>
<evidence type="ECO:0000256" key="9">
    <source>
        <dbReference type="ARBA" id="ARBA00023052"/>
    </source>
</evidence>
<comment type="cofactor">
    <cofactor evidence="11">
        <name>thiamine diphosphate</name>
        <dbReference type="ChEBI" id="CHEBI:58937"/>
    </cofactor>
    <text evidence="11">Binds 1 thiamine pyrophosphate per subunit.</text>
</comment>
<feature type="domain" description="Thiamine pyrophosphate enzyme TPP-binding" evidence="13">
    <location>
        <begin position="393"/>
        <end position="540"/>
    </location>
</feature>
<dbReference type="PROSITE" id="PS00187">
    <property type="entry name" value="TPP_ENZYMES"/>
    <property type="match status" value="1"/>
</dbReference>
<evidence type="ECO:0000256" key="3">
    <source>
        <dbReference type="ARBA" id="ARBA00007812"/>
    </source>
</evidence>
<dbReference type="GO" id="GO:0005948">
    <property type="term" value="C:acetolactate synthase complex"/>
    <property type="evidence" value="ECO:0007669"/>
    <property type="project" value="TreeGrafter"/>
</dbReference>
<evidence type="ECO:0000313" key="15">
    <source>
        <dbReference type="EMBL" id="KAB0572058.1"/>
    </source>
</evidence>
<dbReference type="SUPFAM" id="SSF52518">
    <property type="entry name" value="Thiamin diphosphate-binding fold (THDP-binding)"/>
    <property type="match status" value="2"/>
</dbReference>
<dbReference type="Gene3D" id="3.40.50.1220">
    <property type="entry name" value="TPP-binding domain"/>
    <property type="match status" value="1"/>
</dbReference>
<comment type="caution">
    <text evidence="15">The sequence shown here is derived from an EMBL/GenBank/DDBJ whole genome shotgun (WGS) entry which is preliminary data.</text>
</comment>
<dbReference type="InterPro" id="IPR039368">
    <property type="entry name" value="AHAS_TPP"/>
</dbReference>
<dbReference type="PANTHER" id="PTHR18968">
    <property type="entry name" value="THIAMINE PYROPHOSPHATE ENZYMES"/>
    <property type="match status" value="1"/>
</dbReference>
<dbReference type="Pfam" id="PF02776">
    <property type="entry name" value="TPP_enzyme_N"/>
    <property type="match status" value="1"/>
</dbReference>
<evidence type="ECO:0000259" key="12">
    <source>
        <dbReference type="Pfam" id="PF00205"/>
    </source>
</evidence>
<comment type="similarity">
    <text evidence="3 11">Belongs to the TPP enzyme family.</text>
</comment>
<reference evidence="15" key="1">
    <citation type="submission" date="2019-09" db="EMBL/GenBank/DDBJ databases">
        <title>Draft genome sequences of 48 bacterial type strains from the CCUG.</title>
        <authorList>
            <person name="Tunovic T."/>
            <person name="Pineiro-Iglesias B."/>
            <person name="Unosson C."/>
            <person name="Inganas E."/>
            <person name="Ohlen M."/>
            <person name="Cardew S."/>
            <person name="Jensie-Markopoulos S."/>
            <person name="Salva-Serra F."/>
            <person name="Jaen-Luchoro D."/>
            <person name="Karlsson R."/>
            <person name="Svensson-Stadler L."/>
            <person name="Chun J."/>
            <person name="Moore E."/>
        </authorList>
    </citation>
    <scope>NUCLEOTIDE SEQUENCE</scope>
    <source>
        <strain evidence="15">CCUG 50899</strain>
    </source>
</reference>
<dbReference type="Gene3D" id="3.40.50.970">
    <property type="match status" value="2"/>
</dbReference>
<evidence type="ECO:0000256" key="5">
    <source>
        <dbReference type="ARBA" id="ARBA00022605"/>
    </source>
</evidence>
<dbReference type="InterPro" id="IPR000399">
    <property type="entry name" value="TPP-bd_CS"/>
</dbReference>
<gene>
    <name evidence="15" type="ORF">F7Q93_09880</name>
</gene>
<evidence type="ECO:0000256" key="1">
    <source>
        <dbReference type="ARBA" id="ARBA00004974"/>
    </source>
</evidence>
<dbReference type="GO" id="GO:0003984">
    <property type="term" value="F:acetolactate synthase activity"/>
    <property type="evidence" value="ECO:0007669"/>
    <property type="project" value="UniProtKB-EC"/>
</dbReference>
<keyword evidence="7 11" id="KW-0479">Metal-binding</keyword>
<dbReference type="UniPathway" id="UPA00047">
    <property type="reaction ID" value="UER00055"/>
</dbReference>
<dbReference type="GO" id="GO:0050660">
    <property type="term" value="F:flavin adenine dinucleotide binding"/>
    <property type="evidence" value="ECO:0007669"/>
    <property type="project" value="InterPro"/>
</dbReference>
<dbReference type="UniPathway" id="UPA00049">
    <property type="reaction ID" value="UER00059"/>
</dbReference>
<dbReference type="InterPro" id="IPR029061">
    <property type="entry name" value="THDP-binding"/>
</dbReference>
<dbReference type="Pfam" id="PF02775">
    <property type="entry name" value="TPP_enzyme_C"/>
    <property type="match status" value="1"/>
</dbReference>
<dbReference type="PANTHER" id="PTHR18968:SF13">
    <property type="entry name" value="ACETOLACTATE SYNTHASE CATALYTIC SUBUNIT, MITOCHONDRIAL"/>
    <property type="match status" value="1"/>
</dbReference>
<evidence type="ECO:0000256" key="10">
    <source>
        <dbReference type="ARBA" id="ARBA00023304"/>
    </source>
</evidence>
<sequence>MTGAEMVVQAMIDHGVEHLFGYPGGAVLPIYDELFQQDKVQHILVRHEQGAGHAAEGYARSTGKVGVMLVTSGPGATNAVTPLQDALMDSIPLVCISGQVPTSLIGSDGFQEADTVGITRPCTKHNWLVRDVNDLSRVLHEAFHIASTGRPGPVLVDIPKDIQFATGIYTPPQTTPRTSYRPTVEGDKSAIAQAVEMLLTAKKPIIYSGGGVINSGPAATKLLRELVEISNFPITSTLMGLGAYPASGKNWLGMLGMHGTYEANMTMHDCDVMLCVGARFDDRITGRLNAFAPHSRKIHIDIDPSSINKNVRVDVPIIGDVANVLEDIVRQFRASEKKPEKKAIGAWWEQIDRWRARNSLAYAPNKDVIMPQYALQRLNELTKGRNTYITTEVGQHQMWAAQFMDFDEPNRWMTSGGLGTMGYGLPAALGVQIAHPDALVIDIAGDASIQMCIQEMSAAIQYEAPIKIFILNNQYMGMVRQWQQLLHGNRLSHSYTEAMPDFVKLAEAYGAHGIRCDKPAQLDDAIMEMIEIKKPVIFDCRVANLANCFPMIPSGKAHNEMLLPDEATDEAVANAIDAKGRALV</sequence>
<dbReference type="GO" id="GO:0009097">
    <property type="term" value="P:isoleucine biosynthetic process"/>
    <property type="evidence" value="ECO:0007669"/>
    <property type="project" value="UniProtKB-UniPathway"/>
</dbReference>
<dbReference type="CDD" id="cd02015">
    <property type="entry name" value="TPP_AHAS"/>
    <property type="match status" value="1"/>
</dbReference>
<dbReference type="InterPro" id="IPR029035">
    <property type="entry name" value="DHS-like_NAD/FAD-binding_dom"/>
</dbReference>
<dbReference type="FunFam" id="3.40.50.970:FF:000007">
    <property type="entry name" value="Acetolactate synthase"/>
    <property type="match status" value="1"/>
</dbReference>
<dbReference type="EC" id="2.2.1.6" evidence="4 11"/>
<comment type="pathway">
    <text evidence="1 11">Amino-acid biosynthesis; L-isoleucine biosynthesis; L-isoleucine from 2-oxobutanoate: step 1/4.</text>
</comment>
<dbReference type="AlphaFoldDB" id="A0A643F1S0"/>
<dbReference type="SUPFAM" id="SSF52467">
    <property type="entry name" value="DHS-like NAD/FAD-binding domain"/>
    <property type="match status" value="1"/>
</dbReference>
<feature type="domain" description="Thiamine pyrophosphate enzyme N-terminal TPP-binding" evidence="14">
    <location>
        <begin position="1"/>
        <end position="116"/>
    </location>
</feature>
<evidence type="ECO:0000256" key="11">
    <source>
        <dbReference type="RuleBase" id="RU003591"/>
    </source>
</evidence>
<evidence type="ECO:0000259" key="13">
    <source>
        <dbReference type="Pfam" id="PF02775"/>
    </source>
</evidence>
<name>A0A643F1S0_9HYPH</name>
<dbReference type="InterPro" id="IPR045229">
    <property type="entry name" value="TPP_enz"/>
</dbReference>
<dbReference type="InterPro" id="IPR011766">
    <property type="entry name" value="TPP_enzyme_TPP-bd"/>
</dbReference>
<evidence type="ECO:0000256" key="4">
    <source>
        <dbReference type="ARBA" id="ARBA00013145"/>
    </source>
</evidence>
<dbReference type="EMBL" id="VZPE01000003">
    <property type="protein sequence ID" value="KAB0572058.1"/>
    <property type="molecule type" value="Genomic_DNA"/>
</dbReference>
<keyword evidence="10 11" id="KW-0100">Branched-chain amino acid biosynthesis</keyword>
<evidence type="ECO:0000256" key="6">
    <source>
        <dbReference type="ARBA" id="ARBA00022679"/>
    </source>
</evidence>
<dbReference type="GO" id="GO:0000287">
    <property type="term" value="F:magnesium ion binding"/>
    <property type="evidence" value="ECO:0007669"/>
    <property type="project" value="UniProtKB-UniRule"/>
</dbReference>
<dbReference type="InterPro" id="IPR012000">
    <property type="entry name" value="Thiamin_PyroP_enz_cen_dom"/>
</dbReference>
<dbReference type="Pfam" id="PF00205">
    <property type="entry name" value="TPP_enzyme_M"/>
    <property type="match status" value="1"/>
</dbReference>
<dbReference type="GO" id="GO:0030976">
    <property type="term" value="F:thiamine pyrophosphate binding"/>
    <property type="evidence" value="ECO:0007669"/>
    <property type="project" value="UniProtKB-UniRule"/>
</dbReference>
<keyword evidence="5 11" id="KW-0028">Amino-acid biosynthesis</keyword>
<dbReference type="NCBIfam" id="NF006581">
    <property type="entry name" value="PRK09107.1"/>
    <property type="match status" value="1"/>
</dbReference>
<evidence type="ECO:0000259" key="14">
    <source>
        <dbReference type="Pfam" id="PF02776"/>
    </source>
</evidence>
<dbReference type="NCBIfam" id="TIGR00118">
    <property type="entry name" value="acolac_lg"/>
    <property type="match status" value="1"/>
</dbReference>
<dbReference type="GO" id="GO:0009099">
    <property type="term" value="P:L-valine biosynthetic process"/>
    <property type="evidence" value="ECO:0007669"/>
    <property type="project" value="UniProtKB-UniPathway"/>
</dbReference>
<dbReference type="InterPro" id="IPR012846">
    <property type="entry name" value="Acetolactate_synth_lsu"/>
</dbReference>
<dbReference type="InterPro" id="IPR012001">
    <property type="entry name" value="Thiamin_PyroP_enz_TPP-bd_dom"/>
</dbReference>
<feature type="domain" description="Thiamine pyrophosphate enzyme central" evidence="12">
    <location>
        <begin position="191"/>
        <end position="327"/>
    </location>
</feature>
<comment type="pathway">
    <text evidence="2 11">Amino-acid biosynthesis; L-valine biosynthesis; L-valine from pyruvate: step 1/4.</text>
</comment>
<evidence type="ECO:0000256" key="2">
    <source>
        <dbReference type="ARBA" id="ARBA00005025"/>
    </source>
</evidence>
<dbReference type="FunFam" id="3.40.50.1220:FF:000008">
    <property type="entry name" value="Acetolactate synthase"/>
    <property type="match status" value="1"/>
</dbReference>
<dbReference type="CDD" id="cd07035">
    <property type="entry name" value="TPP_PYR_POX_like"/>
    <property type="match status" value="1"/>
</dbReference>
<keyword evidence="9 11" id="KW-0786">Thiamine pyrophosphate</keyword>
<keyword evidence="6 11" id="KW-0808">Transferase</keyword>
<evidence type="ECO:0000256" key="7">
    <source>
        <dbReference type="ARBA" id="ARBA00022723"/>
    </source>
</evidence>
<evidence type="ECO:0000256" key="8">
    <source>
        <dbReference type="ARBA" id="ARBA00022842"/>
    </source>
</evidence>
<keyword evidence="8 11" id="KW-0460">Magnesium</keyword>